<feature type="compositionally biased region" description="Polar residues" evidence="1">
    <location>
        <begin position="66"/>
        <end position="97"/>
    </location>
</feature>
<feature type="region of interest" description="Disordered" evidence="1">
    <location>
        <begin position="1"/>
        <end position="135"/>
    </location>
</feature>
<feature type="compositionally biased region" description="Basic residues" evidence="1">
    <location>
        <begin position="261"/>
        <end position="277"/>
    </location>
</feature>
<organism evidence="2 3">
    <name type="scientific">Gymnopus androsaceus JB14</name>
    <dbReference type="NCBI Taxonomy" id="1447944"/>
    <lineage>
        <taxon>Eukaryota</taxon>
        <taxon>Fungi</taxon>
        <taxon>Dikarya</taxon>
        <taxon>Basidiomycota</taxon>
        <taxon>Agaricomycotina</taxon>
        <taxon>Agaricomycetes</taxon>
        <taxon>Agaricomycetidae</taxon>
        <taxon>Agaricales</taxon>
        <taxon>Marasmiineae</taxon>
        <taxon>Omphalotaceae</taxon>
        <taxon>Gymnopus</taxon>
    </lineage>
</organism>
<sequence length="359" mass="38741">MSSTATIRDPSMATAKTPTLFPPVRKSPQPSENNSEAELQTNSPNGSVSGGTILDRTKALEMMNNEAANVSSVGNRWSGKNSGVGIFQSTPIRSSRGPSLFPPDAPKLSKQVTLGKKGSDRNSDTGSNVPAEGKLKLGCSSLSTNDDNIIDFDSIDQEGTNAPISRFVAGLPKTPAENELRSLVQHQTDNQDFKGKVPHQGITFKEEWGFDPKMPSVKINTDQIPDEDVIPYRDQYPEVKDEPLAASQDAQEPSDRENSSNKRRLTGRKRGRKGSKKNNKDNKQPSRTSDNAHKTIVQNTPKPGKYGGSTNYAIFAAVATDNKGALEHSGHLATSPVHSVDTSHAEDFSLSALPKMDST</sequence>
<proteinExistence type="predicted"/>
<name>A0A6A4H5C7_9AGAR</name>
<gene>
    <name evidence="2" type="ORF">BT96DRAFT_1000432</name>
</gene>
<dbReference type="AlphaFoldDB" id="A0A6A4H5C7"/>
<accession>A0A6A4H5C7</accession>
<dbReference type="Proteomes" id="UP000799118">
    <property type="component" value="Unassembled WGS sequence"/>
</dbReference>
<reference evidence="2" key="1">
    <citation type="journal article" date="2019" name="Environ. Microbiol.">
        <title>Fungal ecological strategies reflected in gene transcription - a case study of two litter decomposers.</title>
        <authorList>
            <person name="Barbi F."/>
            <person name="Kohler A."/>
            <person name="Barry K."/>
            <person name="Baskaran P."/>
            <person name="Daum C."/>
            <person name="Fauchery L."/>
            <person name="Ihrmark K."/>
            <person name="Kuo A."/>
            <person name="LaButti K."/>
            <person name="Lipzen A."/>
            <person name="Morin E."/>
            <person name="Grigoriev I.V."/>
            <person name="Henrissat B."/>
            <person name="Lindahl B."/>
            <person name="Martin F."/>
        </authorList>
    </citation>
    <scope>NUCLEOTIDE SEQUENCE</scope>
    <source>
        <strain evidence="2">JB14</strain>
    </source>
</reference>
<protein>
    <submittedName>
        <fullName evidence="2">Uncharacterized protein</fullName>
    </submittedName>
</protein>
<evidence type="ECO:0000256" key="1">
    <source>
        <dbReference type="SAM" id="MobiDB-lite"/>
    </source>
</evidence>
<evidence type="ECO:0000313" key="3">
    <source>
        <dbReference type="Proteomes" id="UP000799118"/>
    </source>
</evidence>
<keyword evidence="3" id="KW-1185">Reference proteome</keyword>
<evidence type="ECO:0000313" key="2">
    <source>
        <dbReference type="EMBL" id="KAE9392337.1"/>
    </source>
</evidence>
<feature type="region of interest" description="Disordered" evidence="1">
    <location>
        <begin position="205"/>
        <end position="309"/>
    </location>
</feature>
<dbReference type="EMBL" id="ML769598">
    <property type="protein sequence ID" value="KAE9392337.1"/>
    <property type="molecule type" value="Genomic_DNA"/>
</dbReference>
<feature type="compositionally biased region" description="Polar residues" evidence="1">
    <location>
        <begin position="28"/>
        <end position="47"/>
    </location>
</feature>
<feature type="region of interest" description="Disordered" evidence="1">
    <location>
        <begin position="328"/>
        <end position="359"/>
    </location>
</feature>